<dbReference type="EMBL" id="MF101437">
    <property type="protein sequence ID" value="ARW65459.1"/>
    <property type="molecule type" value="Genomic_DNA"/>
</dbReference>
<gene>
    <name evidence="3" type="primary">nblA</name>
</gene>
<dbReference type="SUPFAM" id="SSF109859">
    <property type="entry name" value="NblA-like"/>
    <property type="match status" value="1"/>
</dbReference>
<dbReference type="Pfam" id="PF04485">
    <property type="entry name" value="NblA"/>
    <property type="match status" value="1"/>
</dbReference>
<evidence type="ECO:0000256" key="2">
    <source>
        <dbReference type="ARBA" id="ARBA00021553"/>
    </source>
</evidence>
<dbReference type="AlphaFoldDB" id="A0A1Z1MHV2"/>
<name>A0A1Z1MHV2_MELHR</name>
<protein>
    <recommendedName>
        <fullName evidence="2">Uncharacterized protein ycf18</fullName>
    </recommendedName>
</protein>
<sequence length="54" mass="6675">MNQINLEQEFRVALYTKKIRYFNKIQTKKYLIVILKKMMVKDNTIKFFIKKSMN</sequence>
<reference evidence="3" key="1">
    <citation type="journal article" date="2017" name="J. Phycol.">
        <title>Analysis of chloroplast genomes and a supermatrix inform reclassification of the Rhodomelaceae (Rhodophyta).</title>
        <authorList>
            <person name="Diaz-Tapia P."/>
            <person name="Maggs C.A."/>
            <person name="West J.A."/>
            <person name="Verbruggen H."/>
        </authorList>
    </citation>
    <scope>NUCLEOTIDE SEQUENCE</scope>
    <source>
        <strain evidence="3">PD890</strain>
    </source>
</reference>
<dbReference type="Gene3D" id="1.10.287.670">
    <property type="entry name" value="Phycobilisome degradation protein NblA"/>
    <property type="match status" value="1"/>
</dbReference>
<dbReference type="RefSeq" id="YP_009396158.1">
    <property type="nucleotide sequence ID" value="NC_035281.1"/>
</dbReference>
<evidence type="ECO:0000313" key="3">
    <source>
        <dbReference type="EMBL" id="ARW65459.1"/>
    </source>
</evidence>
<comment type="similarity">
    <text evidence="1">Belongs to the ycf18/nblA family.</text>
</comment>
<proteinExistence type="inferred from homology"/>
<geneLocation type="chloroplast" evidence="3"/>
<dbReference type="InterPro" id="IPR007574">
    <property type="entry name" value="NblA"/>
</dbReference>
<keyword evidence="3" id="KW-0934">Plastid</keyword>
<keyword evidence="3" id="KW-0150">Chloroplast</keyword>
<dbReference type="InterPro" id="IPR036904">
    <property type="entry name" value="NblA_sf"/>
</dbReference>
<evidence type="ECO:0000256" key="1">
    <source>
        <dbReference type="ARBA" id="ARBA00008091"/>
    </source>
</evidence>
<dbReference type="GeneID" id="33358328"/>
<organism evidence="3">
    <name type="scientific">Melanothamnus harveyi</name>
    <name type="common">Filamentous red alga</name>
    <name type="synonym">Neosiphonia harveyi</name>
    <dbReference type="NCBI Taxonomy" id="397005"/>
    <lineage>
        <taxon>Eukaryota</taxon>
        <taxon>Rhodophyta</taxon>
        <taxon>Florideophyceae</taxon>
        <taxon>Rhodymeniophycidae</taxon>
        <taxon>Ceramiales</taxon>
        <taxon>Rhodomelaceae</taxon>
        <taxon>Polysiphonioideae</taxon>
        <taxon>Melanothamnus</taxon>
    </lineage>
</organism>
<accession>A0A1Z1MHV2</accession>